<dbReference type="AlphaFoldDB" id="A0A3N6NXZ9"/>
<gene>
    <name evidence="1" type="ORF">D5R40_32000</name>
</gene>
<organism evidence="1 2">
    <name type="scientific">Okeania hirsuta</name>
    <dbReference type="NCBI Taxonomy" id="1458930"/>
    <lineage>
        <taxon>Bacteria</taxon>
        <taxon>Bacillati</taxon>
        <taxon>Cyanobacteriota</taxon>
        <taxon>Cyanophyceae</taxon>
        <taxon>Oscillatoriophycideae</taxon>
        <taxon>Oscillatoriales</taxon>
        <taxon>Microcoleaceae</taxon>
        <taxon>Okeania</taxon>
    </lineage>
</organism>
<name>A0A3N6NXZ9_9CYAN</name>
<evidence type="ECO:0000313" key="2">
    <source>
        <dbReference type="Proteomes" id="UP000269154"/>
    </source>
</evidence>
<protein>
    <submittedName>
        <fullName evidence="1">Uncharacterized protein</fullName>
    </submittedName>
</protein>
<evidence type="ECO:0000313" key="1">
    <source>
        <dbReference type="EMBL" id="RQH20511.1"/>
    </source>
</evidence>
<keyword evidence="2" id="KW-1185">Reference proteome</keyword>
<sequence>MLPDMISLGDLTQEQIDAGVPPGEITLTFDSGISNGVGADFVDIRSDRSLFHQTCMEFMGHLGTYSGFHLGKPQ</sequence>
<comment type="caution">
    <text evidence="1">The sequence shown here is derived from an EMBL/GenBank/DDBJ whole genome shotgun (WGS) entry which is preliminary data.</text>
</comment>
<dbReference type="Proteomes" id="UP000269154">
    <property type="component" value="Unassembled WGS sequence"/>
</dbReference>
<dbReference type="EMBL" id="RCBY01000415">
    <property type="protein sequence ID" value="RQH20511.1"/>
    <property type="molecule type" value="Genomic_DNA"/>
</dbReference>
<accession>A0A3N6NXZ9</accession>
<dbReference type="OrthoDB" id="467677at2"/>
<proteinExistence type="predicted"/>
<reference evidence="1 2" key="1">
    <citation type="journal article" date="2018" name="ACS Chem. Biol.">
        <title>Ketoreductase domain dysfunction expands chemodiversity: malyngamide biosynthesis in the cyanobacterium Okeania hirsuta.</title>
        <authorList>
            <person name="Moss N.A."/>
            <person name="Leao T."/>
            <person name="Rankin M."/>
            <person name="McCullough T.M."/>
            <person name="Qu P."/>
            <person name="Korobeynikov A."/>
            <person name="Smith J.L."/>
            <person name="Gerwick L."/>
            <person name="Gerwick W.H."/>
        </authorList>
    </citation>
    <scope>NUCLEOTIDE SEQUENCE [LARGE SCALE GENOMIC DNA]</scope>
    <source>
        <strain evidence="1 2">PAB10Feb10-1</strain>
    </source>
</reference>